<name>A0AAW9N9Y2_9BACI</name>
<dbReference type="RefSeq" id="WP_367406560.1">
    <property type="nucleotide sequence ID" value="NZ_JARNBG010000001.1"/>
</dbReference>
<dbReference type="SUPFAM" id="SSF54427">
    <property type="entry name" value="NTF2-like"/>
    <property type="match status" value="2"/>
</dbReference>
<reference evidence="1 2" key="1">
    <citation type="submission" date="2023-03" db="EMBL/GenBank/DDBJ databases">
        <title>Bacillus Genome Sequencing.</title>
        <authorList>
            <person name="Dunlap C."/>
        </authorList>
    </citation>
    <scope>NUCLEOTIDE SEQUENCE [LARGE SCALE GENOMIC DNA]</scope>
    <source>
        <strain evidence="1 2">B-41290</strain>
    </source>
</reference>
<dbReference type="AlphaFoldDB" id="A0AAW9N9Y2"/>
<comment type="caution">
    <text evidence="1">The sequence shown here is derived from an EMBL/GenBank/DDBJ whole genome shotgun (WGS) entry which is preliminary data.</text>
</comment>
<accession>A0AAW9N9Y2</accession>
<dbReference type="InterPro" id="IPR032710">
    <property type="entry name" value="NTF2-like_dom_sf"/>
</dbReference>
<proteinExistence type="predicted"/>
<dbReference type="PANTHER" id="PTHR38436:SF1">
    <property type="entry name" value="ESTER CYCLASE"/>
    <property type="match status" value="1"/>
</dbReference>
<dbReference type="GO" id="GO:0030638">
    <property type="term" value="P:polyketide metabolic process"/>
    <property type="evidence" value="ECO:0007669"/>
    <property type="project" value="InterPro"/>
</dbReference>
<gene>
    <name evidence="1" type="ORF">P4706_08095</name>
</gene>
<dbReference type="PANTHER" id="PTHR38436">
    <property type="entry name" value="POLYKETIDE CYCLASE SNOAL-LIKE DOMAIN"/>
    <property type="match status" value="1"/>
</dbReference>
<evidence type="ECO:0000313" key="1">
    <source>
        <dbReference type="EMBL" id="MEC0273034.1"/>
    </source>
</evidence>
<dbReference type="Gene3D" id="3.10.450.50">
    <property type="match status" value="2"/>
</dbReference>
<evidence type="ECO:0000313" key="2">
    <source>
        <dbReference type="Proteomes" id="UP001307168"/>
    </source>
</evidence>
<dbReference type="Proteomes" id="UP001307168">
    <property type="component" value="Unassembled WGS sequence"/>
</dbReference>
<keyword evidence="2" id="KW-1185">Reference proteome</keyword>
<dbReference type="EMBL" id="JARNBH010000008">
    <property type="protein sequence ID" value="MEC0273034.1"/>
    <property type="molecule type" value="Genomic_DNA"/>
</dbReference>
<protein>
    <submittedName>
        <fullName evidence="1">Ester cyclase</fullName>
    </submittedName>
</protein>
<sequence>MTKSTETISEQVKKEKESIQSFPIKTLSSDNGKIYYGHSNEVNRLGYNDYNDFIKNRNGKQSMNGFDAEYLDIVDYIIKITHQIWEQRGIGVIYKTYHNNVTMHCGSLNLQGINSVISNTLQTLHAFPDRRLIGGNVVWSGNDKDGFYSSHRVNSTATNLGDSSFGSATGKKVNFRTTVDCAVHSNRIYEEWLVRDNLYLVQQLGLDPHVVAKGLAQSTKSYASSLQLSYGLSETMNGQLMPDVFEPKSSQFEIGEFILDMYNKIWEWRLFNQLNEYYADHAVVHYICDKDLVGYDQIQGMLVSLLASFPNAKFLVDRVTCNPMDGKDAWDVSVRWRLQGLHEGIGYFGQPSWKPVEILGINQLRVIDGKVVEEWMTFDGLDVLKQIYLNADDPIEIPS</sequence>
<dbReference type="Pfam" id="PF07366">
    <property type="entry name" value="SnoaL"/>
    <property type="match status" value="1"/>
</dbReference>
<dbReference type="InterPro" id="IPR009959">
    <property type="entry name" value="Cyclase_SnoaL-like"/>
</dbReference>
<organism evidence="1 2">
    <name type="scientific">Peribacillus castrilensis</name>
    <dbReference type="NCBI Taxonomy" id="2897690"/>
    <lineage>
        <taxon>Bacteria</taxon>
        <taxon>Bacillati</taxon>
        <taxon>Bacillota</taxon>
        <taxon>Bacilli</taxon>
        <taxon>Bacillales</taxon>
        <taxon>Bacillaceae</taxon>
        <taxon>Peribacillus</taxon>
    </lineage>
</organism>